<feature type="transmembrane region" description="Helical" evidence="1">
    <location>
        <begin position="87"/>
        <end position="105"/>
    </location>
</feature>
<geneLocation type="plasmid" evidence="2 3">
    <name>unnamed1</name>
</geneLocation>
<keyword evidence="3" id="KW-1185">Reference proteome</keyword>
<evidence type="ECO:0000313" key="3">
    <source>
        <dbReference type="Proteomes" id="UP000295727"/>
    </source>
</evidence>
<accession>A0A4P7DA94</accession>
<proteinExistence type="predicted"/>
<keyword evidence="1" id="KW-1133">Transmembrane helix</keyword>
<keyword evidence="1" id="KW-0472">Membrane</keyword>
<gene>
    <name evidence="2" type="ORF">E1956_44420</name>
</gene>
<keyword evidence="1" id="KW-0812">Transmembrane</keyword>
<feature type="transmembrane region" description="Helical" evidence="1">
    <location>
        <begin position="142"/>
        <end position="163"/>
    </location>
</feature>
<feature type="transmembrane region" description="Helical" evidence="1">
    <location>
        <begin position="28"/>
        <end position="50"/>
    </location>
</feature>
<evidence type="ECO:0000256" key="1">
    <source>
        <dbReference type="SAM" id="Phobius"/>
    </source>
</evidence>
<dbReference type="EMBL" id="CP038152">
    <property type="protein sequence ID" value="QBR04180.1"/>
    <property type="molecule type" value="Genomic_DNA"/>
</dbReference>
<dbReference type="RefSeq" id="WP_134760313.1">
    <property type="nucleotide sequence ID" value="NZ_CP038152.1"/>
</dbReference>
<organism evidence="2 3">
    <name type="scientific">Paraburkholderia pallida</name>
    <dbReference type="NCBI Taxonomy" id="2547399"/>
    <lineage>
        <taxon>Bacteria</taxon>
        <taxon>Pseudomonadati</taxon>
        <taxon>Pseudomonadota</taxon>
        <taxon>Betaproteobacteria</taxon>
        <taxon>Burkholderiales</taxon>
        <taxon>Burkholderiaceae</taxon>
        <taxon>Paraburkholderia</taxon>
    </lineage>
</organism>
<keyword evidence="2" id="KW-0614">Plasmid</keyword>
<dbReference type="GeneID" id="39650048"/>
<sequence>MNDHRSNKLDTWWKARSHDASHWVANPVAYYVTNVLSMAFAVPLIFHAFFSNETFWRNLNNILIAGSLTLALAVGSLFQLKALRLSTGVPAVVIAILAASAWLYLDANNQIVVILHRYFTFDVSQLTQAISTGTRVLYALEVSLGGGVLAAIGALSLTWFYAISRRRQGRQWLDWWFFGISSGMFIGFLTVACISSRIVDTFSIDAIALHAAYDFDFTDRFDCVHPPKGAKVLLSKMSDNVGYAARMTIPNRPILHIKETDGDVVPLLQSYRDITVLKCNEASAP</sequence>
<dbReference type="AlphaFoldDB" id="A0A4P7DA94"/>
<name>A0A4P7DA94_9BURK</name>
<feature type="transmembrane region" description="Helical" evidence="1">
    <location>
        <begin position="175"/>
        <end position="199"/>
    </location>
</feature>
<dbReference type="Proteomes" id="UP000295727">
    <property type="component" value="Plasmid unnamed1"/>
</dbReference>
<reference evidence="2 3" key="1">
    <citation type="submission" date="2019-03" db="EMBL/GenBank/DDBJ databases">
        <title>Paraburkholderia sp. 7MH5, isolated from subtropical forest soil.</title>
        <authorList>
            <person name="Gao Z.-H."/>
            <person name="Qiu L.-H."/>
        </authorList>
    </citation>
    <scope>NUCLEOTIDE SEQUENCE [LARGE SCALE GENOMIC DNA]</scope>
    <source>
        <strain evidence="2 3">7MH5</strain>
        <plasmid evidence="2 3">unnamed1</plasmid>
    </source>
</reference>
<evidence type="ECO:0000313" key="2">
    <source>
        <dbReference type="EMBL" id="QBR04180.1"/>
    </source>
</evidence>
<feature type="transmembrane region" description="Helical" evidence="1">
    <location>
        <begin position="62"/>
        <end position="80"/>
    </location>
</feature>
<protein>
    <submittedName>
        <fullName evidence="2">Uncharacterized protein</fullName>
    </submittedName>
</protein>
<dbReference type="KEGG" id="ppai:E1956_44420"/>